<dbReference type="Gene3D" id="2.10.70.10">
    <property type="entry name" value="Complement Module, domain 1"/>
    <property type="match status" value="1"/>
</dbReference>
<name>A0A5C5ZH11_9BACT</name>
<dbReference type="InterPro" id="IPR019600">
    <property type="entry name" value="Hemin_uptake_protein_HemP"/>
</dbReference>
<dbReference type="Proteomes" id="UP000320176">
    <property type="component" value="Unassembled WGS sequence"/>
</dbReference>
<sequence length="78" mass="8839">MRIAQLTIFERLMTAPEQPASSVPEGLTADFADRAAPFSPKIVHFTDLARCGDEIWIEYEGKLYRLQSTRQGKLILTK</sequence>
<evidence type="ECO:0000313" key="1">
    <source>
        <dbReference type="EMBL" id="TWT86448.1"/>
    </source>
</evidence>
<protein>
    <submittedName>
        <fullName evidence="1">Hemin uptake protein hemP</fullName>
    </submittedName>
</protein>
<comment type="caution">
    <text evidence="1">The sequence shown here is derived from an EMBL/GenBank/DDBJ whole genome shotgun (WGS) entry which is preliminary data.</text>
</comment>
<dbReference type="OrthoDB" id="290460at2"/>
<organism evidence="1 2">
    <name type="scientific">Stieleria varia</name>
    <dbReference type="NCBI Taxonomy" id="2528005"/>
    <lineage>
        <taxon>Bacteria</taxon>
        <taxon>Pseudomonadati</taxon>
        <taxon>Planctomycetota</taxon>
        <taxon>Planctomycetia</taxon>
        <taxon>Pirellulales</taxon>
        <taxon>Pirellulaceae</taxon>
        <taxon>Stieleria</taxon>
    </lineage>
</organism>
<dbReference type="Pfam" id="PF10636">
    <property type="entry name" value="hemP"/>
    <property type="match status" value="1"/>
</dbReference>
<evidence type="ECO:0000313" key="2">
    <source>
        <dbReference type="Proteomes" id="UP000320176"/>
    </source>
</evidence>
<gene>
    <name evidence="1" type="ORF">Pla52n_70810</name>
</gene>
<dbReference type="AlphaFoldDB" id="A0A5C5ZH11"/>
<reference evidence="1 2" key="1">
    <citation type="submission" date="2019-02" db="EMBL/GenBank/DDBJ databases">
        <title>Deep-cultivation of Planctomycetes and their phenomic and genomic characterization uncovers novel biology.</title>
        <authorList>
            <person name="Wiegand S."/>
            <person name="Jogler M."/>
            <person name="Boedeker C."/>
            <person name="Pinto D."/>
            <person name="Vollmers J."/>
            <person name="Rivas-Marin E."/>
            <person name="Kohn T."/>
            <person name="Peeters S.H."/>
            <person name="Heuer A."/>
            <person name="Rast P."/>
            <person name="Oberbeckmann S."/>
            <person name="Bunk B."/>
            <person name="Jeske O."/>
            <person name="Meyerdierks A."/>
            <person name="Storesund J.E."/>
            <person name="Kallscheuer N."/>
            <person name="Luecker S."/>
            <person name="Lage O.M."/>
            <person name="Pohl T."/>
            <person name="Merkel B.J."/>
            <person name="Hornburger P."/>
            <person name="Mueller R.-W."/>
            <person name="Bruemmer F."/>
            <person name="Labrenz M."/>
            <person name="Spormann A.M."/>
            <person name="Op Den Camp H."/>
            <person name="Overmann J."/>
            <person name="Amann R."/>
            <person name="Jetten M.S.M."/>
            <person name="Mascher T."/>
            <person name="Medema M.H."/>
            <person name="Devos D.P."/>
            <person name="Kaster A.-K."/>
            <person name="Ovreas L."/>
            <person name="Rohde M."/>
            <person name="Galperin M.Y."/>
            <person name="Jogler C."/>
        </authorList>
    </citation>
    <scope>NUCLEOTIDE SEQUENCE [LARGE SCALE GENOMIC DNA]</scope>
    <source>
        <strain evidence="1 2">Pla52n</strain>
    </source>
</reference>
<dbReference type="EMBL" id="SJPN01000044">
    <property type="protein sequence ID" value="TWT86448.1"/>
    <property type="molecule type" value="Genomic_DNA"/>
</dbReference>
<proteinExistence type="predicted"/>
<keyword evidence="2" id="KW-1185">Reference proteome</keyword>
<accession>A0A5C5ZH11</accession>